<dbReference type="Gene3D" id="1.10.520.10">
    <property type="match status" value="1"/>
</dbReference>
<dbReference type="CDD" id="cd00693">
    <property type="entry name" value="secretory_peroxidase"/>
    <property type="match status" value="1"/>
</dbReference>
<feature type="binding site" description="axial binding residue" evidence="17">
    <location>
        <position position="192"/>
    </location>
    <ligand>
        <name>heme b</name>
        <dbReference type="ChEBI" id="CHEBI:60344"/>
    </ligand>
    <ligandPart>
        <name>Fe</name>
        <dbReference type="ChEBI" id="CHEBI:18248"/>
    </ligandPart>
</feature>
<feature type="domain" description="Plant heme peroxidase family profile" evidence="21">
    <location>
        <begin position="28"/>
        <end position="317"/>
    </location>
</feature>
<dbReference type="InterPro" id="IPR033905">
    <property type="entry name" value="Secretory_peroxidase"/>
</dbReference>
<keyword evidence="23" id="KW-1185">Reference proteome</keyword>
<feature type="binding site" evidence="17">
    <location>
        <position position="246"/>
    </location>
    <ligand>
        <name>Ca(2+)</name>
        <dbReference type="ChEBI" id="CHEBI:29108"/>
        <label>2</label>
    </ligand>
</feature>
<feature type="binding site" evidence="16">
    <location>
        <position position="162"/>
    </location>
    <ligand>
        <name>substrate</name>
    </ligand>
</feature>
<dbReference type="GO" id="GO:0140825">
    <property type="term" value="F:lactoperoxidase activity"/>
    <property type="evidence" value="ECO:0007669"/>
    <property type="project" value="UniProtKB-EC"/>
</dbReference>
<dbReference type="InterPro" id="IPR019794">
    <property type="entry name" value="Peroxidases_AS"/>
</dbReference>
<feature type="disulfide bond" evidence="19">
    <location>
        <begin position="38"/>
        <end position="114"/>
    </location>
</feature>
<evidence type="ECO:0000256" key="11">
    <source>
        <dbReference type="ARBA" id="ARBA00023002"/>
    </source>
</evidence>
<comment type="catalytic activity">
    <reaction evidence="1 20">
        <text>2 a phenolic donor + H2O2 = 2 a phenolic radical donor + 2 H2O</text>
        <dbReference type="Rhea" id="RHEA:56136"/>
        <dbReference type="ChEBI" id="CHEBI:15377"/>
        <dbReference type="ChEBI" id="CHEBI:16240"/>
        <dbReference type="ChEBI" id="CHEBI:139520"/>
        <dbReference type="ChEBI" id="CHEBI:139521"/>
        <dbReference type="EC" id="1.11.1.7"/>
    </reaction>
</comment>
<evidence type="ECO:0000313" key="23">
    <source>
        <dbReference type="Proteomes" id="UP000822688"/>
    </source>
</evidence>
<dbReference type="FunFam" id="1.10.520.10:FF:000006">
    <property type="entry name" value="Peroxidase"/>
    <property type="match status" value="1"/>
</dbReference>
<keyword evidence="10 17" id="KW-0106">Calcium</keyword>
<dbReference type="Pfam" id="PF00141">
    <property type="entry name" value="peroxidase"/>
    <property type="match status" value="1"/>
</dbReference>
<evidence type="ECO:0000256" key="9">
    <source>
        <dbReference type="ARBA" id="ARBA00022729"/>
    </source>
</evidence>
<dbReference type="OrthoDB" id="2113341at2759"/>
<dbReference type="PRINTS" id="PR00461">
    <property type="entry name" value="PLPEROXIDASE"/>
</dbReference>
<comment type="cofactor">
    <cofactor evidence="17 20">
        <name>Ca(2+)</name>
        <dbReference type="ChEBI" id="CHEBI:29108"/>
    </cofactor>
    <text evidence="17 20">Binds 2 calcium ions per subunit.</text>
</comment>
<evidence type="ECO:0000256" key="10">
    <source>
        <dbReference type="ARBA" id="ARBA00022837"/>
    </source>
</evidence>
<comment type="function">
    <text evidence="2">Removal of H(2)O(2), oxidation of toxic reductants, biosynthesis and degradation of lignin, suberization, auxin catabolism, response to environmental stresses such as wounding, pathogen attack and oxidative stress. These functions might be dependent on each isozyme/isoform in each plant tissue.</text>
</comment>
<dbReference type="EC" id="1.11.1.7" evidence="4 20"/>
<reference evidence="22" key="1">
    <citation type="submission" date="2020-06" db="EMBL/GenBank/DDBJ databases">
        <title>WGS assembly of Ceratodon purpureus strain R40.</title>
        <authorList>
            <person name="Carey S.B."/>
            <person name="Jenkins J."/>
            <person name="Shu S."/>
            <person name="Lovell J.T."/>
            <person name="Sreedasyam A."/>
            <person name="Maumus F."/>
            <person name="Tiley G.P."/>
            <person name="Fernandez-Pozo N."/>
            <person name="Barry K."/>
            <person name="Chen C."/>
            <person name="Wang M."/>
            <person name="Lipzen A."/>
            <person name="Daum C."/>
            <person name="Saski C.A."/>
            <person name="Payton A.C."/>
            <person name="Mcbreen J.C."/>
            <person name="Conrad R.E."/>
            <person name="Kollar L.M."/>
            <person name="Olsson S."/>
            <person name="Huttunen S."/>
            <person name="Landis J.B."/>
            <person name="Wickett N.J."/>
            <person name="Johnson M.G."/>
            <person name="Rensing S.A."/>
            <person name="Grimwood J."/>
            <person name="Schmutz J."/>
            <person name="Mcdaniel S.F."/>
        </authorList>
    </citation>
    <scope>NUCLEOTIDE SEQUENCE</scope>
    <source>
        <strain evidence="22">R40</strain>
    </source>
</reference>
<protein>
    <recommendedName>
        <fullName evidence="4 20">Peroxidase</fullName>
        <ecNumber evidence="4 20">1.11.1.7</ecNumber>
    </recommendedName>
</protein>
<keyword evidence="9 20" id="KW-0732">Signal</keyword>
<evidence type="ECO:0000256" key="2">
    <source>
        <dbReference type="ARBA" id="ARBA00002322"/>
    </source>
</evidence>
<dbReference type="GO" id="GO:0006979">
    <property type="term" value="P:response to oxidative stress"/>
    <property type="evidence" value="ECO:0007669"/>
    <property type="project" value="UniProtKB-UniRule"/>
</dbReference>
<evidence type="ECO:0000256" key="12">
    <source>
        <dbReference type="ARBA" id="ARBA00023004"/>
    </source>
</evidence>
<dbReference type="GO" id="GO:0005576">
    <property type="term" value="C:extracellular region"/>
    <property type="evidence" value="ECO:0007669"/>
    <property type="project" value="UniProtKB-SubCell"/>
</dbReference>
<feature type="binding site" evidence="17">
    <location>
        <position position="75"/>
    </location>
    <ligand>
        <name>Ca(2+)</name>
        <dbReference type="ChEBI" id="CHEBI:29108"/>
        <label>1</label>
    </ligand>
</feature>
<evidence type="ECO:0000256" key="17">
    <source>
        <dbReference type="PIRSR" id="PIRSR600823-3"/>
    </source>
</evidence>
<keyword evidence="7 20" id="KW-0349">Heme</keyword>
<feature type="site" description="Transition state stabilizer" evidence="18">
    <location>
        <position position="65"/>
    </location>
</feature>
<evidence type="ECO:0000256" key="19">
    <source>
        <dbReference type="PIRSR" id="PIRSR600823-5"/>
    </source>
</evidence>
<dbReference type="InterPro" id="IPR002016">
    <property type="entry name" value="Haem_peroxidase"/>
</dbReference>
<feature type="binding site" evidence="17">
    <location>
        <position position="238"/>
    </location>
    <ligand>
        <name>Ca(2+)</name>
        <dbReference type="ChEBI" id="CHEBI:29108"/>
        <label>2</label>
    </ligand>
</feature>
<gene>
    <name evidence="22" type="ORF">KC19_1G094100</name>
</gene>
<feature type="binding site" evidence="17">
    <location>
        <position position="77"/>
    </location>
    <ligand>
        <name>Ca(2+)</name>
        <dbReference type="ChEBI" id="CHEBI:29108"/>
        <label>1</label>
    </ligand>
</feature>
<dbReference type="InterPro" id="IPR010255">
    <property type="entry name" value="Haem_peroxidase_sf"/>
</dbReference>
<dbReference type="GO" id="GO:0046872">
    <property type="term" value="F:metal ion binding"/>
    <property type="evidence" value="ECO:0007669"/>
    <property type="project" value="UniProtKB-UniRule"/>
</dbReference>
<keyword evidence="14" id="KW-0325">Glycoprotein</keyword>
<proteinExistence type="inferred from homology"/>
<keyword evidence="12 17" id="KW-0408">Iron</keyword>
<feature type="disulfide bond" evidence="19">
    <location>
        <begin position="120"/>
        <end position="313"/>
    </location>
</feature>
<feature type="binding site" evidence="17">
    <location>
        <position position="79"/>
    </location>
    <ligand>
        <name>Ca(2+)</name>
        <dbReference type="ChEBI" id="CHEBI:29108"/>
        <label>1</label>
    </ligand>
</feature>
<dbReference type="PRINTS" id="PR00458">
    <property type="entry name" value="PEROXIDASE"/>
</dbReference>
<evidence type="ECO:0000256" key="7">
    <source>
        <dbReference type="ARBA" id="ARBA00022617"/>
    </source>
</evidence>
<feature type="signal peptide" evidence="20">
    <location>
        <begin position="1"/>
        <end position="27"/>
    </location>
</feature>
<evidence type="ECO:0000256" key="20">
    <source>
        <dbReference type="RuleBase" id="RU362060"/>
    </source>
</evidence>
<feature type="chain" id="PRO_5035963962" description="Peroxidase" evidence="20">
    <location>
        <begin position="28"/>
        <end position="317"/>
    </location>
</feature>
<dbReference type="FunFam" id="1.10.420.10:FF:000006">
    <property type="entry name" value="Peroxidase"/>
    <property type="match status" value="1"/>
</dbReference>
<sequence>MGRAQRASLLALLVVALAFTLSEVADAQLTYRYYKQSCPNVEKIIFKEVKKAFSKDKTIAPGILRLIFHDCFVRGCDGSVLLAGPGTERTSLTNINLHGFEVIDQIKAAVEKECPNTVSCADILAYASRDTVIVTGGKSWKVPAGRRDGTVSLAVEVDQNLPPSTFHAQDLISTFAQKGLTPEQMVILSGSHTIGVTHCVHLRDRIFTVIDPTMPKDLLKATQKVCPTIGTQTPLVIDRHSVHKFDTQYFKNIADGKGLMTSDQTLYNEPFTRRYVLKNLKQSTFTHRFGKAMIAMTNIEPKVFPDGEIRKRCQFVN</sequence>
<comment type="similarity">
    <text evidence="20">Belongs to the peroxidase family. Classical plant (class III) peroxidase subfamily.</text>
</comment>
<comment type="caution">
    <text evidence="22">The sequence shown here is derived from an EMBL/GenBank/DDBJ whole genome shotgun (WGS) entry which is preliminary data.</text>
</comment>
<dbReference type="Gene3D" id="1.10.420.10">
    <property type="entry name" value="Peroxidase, domain 2"/>
    <property type="match status" value="1"/>
</dbReference>
<dbReference type="Proteomes" id="UP000822688">
    <property type="component" value="Chromosome 1"/>
</dbReference>
<dbReference type="EMBL" id="CM026421">
    <property type="protein sequence ID" value="KAG0590371.1"/>
    <property type="molecule type" value="Genomic_DNA"/>
</dbReference>
<evidence type="ECO:0000256" key="3">
    <source>
        <dbReference type="ARBA" id="ARBA00004613"/>
    </source>
</evidence>
<feature type="disulfide bond" evidence="19">
    <location>
        <begin position="199"/>
        <end position="226"/>
    </location>
</feature>
<keyword evidence="11 20" id="KW-0560">Oxidoreductase</keyword>
<evidence type="ECO:0000256" key="6">
    <source>
        <dbReference type="ARBA" id="ARBA00022559"/>
    </source>
</evidence>
<dbReference type="PANTHER" id="PTHR31517">
    <property type="match status" value="1"/>
</dbReference>
<keyword evidence="5 20" id="KW-0964">Secreted</keyword>
<feature type="binding site" evidence="17">
    <location>
        <position position="88"/>
    </location>
    <ligand>
        <name>Ca(2+)</name>
        <dbReference type="ChEBI" id="CHEBI:29108"/>
        <label>1</label>
    </ligand>
</feature>
<comment type="subcellular location">
    <subcellularLocation>
        <location evidence="3 20">Secreted</location>
    </subcellularLocation>
</comment>
<dbReference type="AlphaFoldDB" id="A0A8T0J6E4"/>
<evidence type="ECO:0000256" key="1">
    <source>
        <dbReference type="ARBA" id="ARBA00000189"/>
    </source>
</evidence>
<feature type="binding site" evidence="17">
    <location>
        <position position="73"/>
    </location>
    <ligand>
        <name>Ca(2+)</name>
        <dbReference type="ChEBI" id="CHEBI:29108"/>
        <label>1</label>
    </ligand>
</feature>
<keyword evidence="13 19" id="KW-1015">Disulfide bond</keyword>
<evidence type="ECO:0000256" key="4">
    <source>
        <dbReference type="ARBA" id="ARBA00012313"/>
    </source>
</evidence>
<comment type="cofactor">
    <cofactor evidence="17 20">
        <name>heme b</name>
        <dbReference type="ChEBI" id="CHEBI:60344"/>
    </cofactor>
    <text evidence="17 20">Binds 1 heme b (iron(II)-protoporphyrin IX) group per subunit.</text>
</comment>
<evidence type="ECO:0000256" key="8">
    <source>
        <dbReference type="ARBA" id="ARBA00022723"/>
    </source>
</evidence>
<keyword evidence="8 17" id="KW-0479">Metal-binding</keyword>
<evidence type="ECO:0000256" key="18">
    <source>
        <dbReference type="PIRSR" id="PIRSR600823-4"/>
    </source>
</evidence>
<feature type="binding site" evidence="17">
    <location>
        <position position="193"/>
    </location>
    <ligand>
        <name>Ca(2+)</name>
        <dbReference type="ChEBI" id="CHEBI:29108"/>
        <label>2</label>
    </ligand>
</feature>
<evidence type="ECO:0000256" key="16">
    <source>
        <dbReference type="PIRSR" id="PIRSR600823-2"/>
    </source>
</evidence>
<keyword evidence="6 20" id="KW-0575">Peroxidase</keyword>
<evidence type="ECO:0000313" key="22">
    <source>
        <dbReference type="EMBL" id="KAG0590371.1"/>
    </source>
</evidence>
<dbReference type="InterPro" id="IPR000823">
    <property type="entry name" value="Peroxidase_pln"/>
</dbReference>
<dbReference type="PANTHER" id="PTHR31517:SF48">
    <property type="entry name" value="PEROXIDASE 16-RELATED"/>
    <property type="match status" value="1"/>
</dbReference>
<accession>A0A8T0J6E4</accession>
<feature type="active site" description="Proton acceptor" evidence="15">
    <location>
        <position position="69"/>
    </location>
</feature>
<name>A0A8T0J6E4_CERPU</name>
<dbReference type="GO" id="GO:0020037">
    <property type="term" value="F:heme binding"/>
    <property type="evidence" value="ECO:0007669"/>
    <property type="project" value="UniProtKB-UniRule"/>
</dbReference>
<dbReference type="PROSITE" id="PS50873">
    <property type="entry name" value="PEROXIDASE_4"/>
    <property type="match status" value="1"/>
</dbReference>
<evidence type="ECO:0000256" key="15">
    <source>
        <dbReference type="PIRSR" id="PIRSR600823-1"/>
    </source>
</evidence>
<feature type="disulfide bond" evidence="19">
    <location>
        <begin position="71"/>
        <end position="76"/>
    </location>
</feature>
<dbReference type="GO" id="GO:0042744">
    <property type="term" value="P:hydrogen peroxide catabolic process"/>
    <property type="evidence" value="ECO:0007669"/>
    <property type="project" value="UniProtKB-KW"/>
</dbReference>
<feature type="binding site" evidence="17">
    <location>
        <position position="70"/>
    </location>
    <ligand>
        <name>Ca(2+)</name>
        <dbReference type="ChEBI" id="CHEBI:29108"/>
        <label>1</label>
    </ligand>
</feature>
<evidence type="ECO:0000259" key="21">
    <source>
        <dbReference type="PROSITE" id="PS50873"/>
    </source>
</evidence>
<dbReference type="PROSITE" id="PS00436">
    <property type="entry name" value="PEROXIDASE_2"/>
    <property type="match status" value="1"/>
</dbReference>
<organism evidence="22 23">
    <name type="scientific">Ceratodon purpureus</name>
    <name type="common">Fire moss</name>
    <name type="synonym">Dicranum purpureum</name>
    <dbReference type="NCBI Taxonomy" id="3225"/>
    <lineage>
        <taxon>Eukaryota</taxon>
        <taxon>Viridiplantae</taxon>
        <taxon>Streptophyta</taxon>
        <taxon>Embryophyta</taxon>
        <taxon>Bryophyta</taxon>
        <taxon>Bryophytina</taxon>
        <taxon>Bryopsida</taxon>
        <taxon>Dicranidae</taxon>
        <taxon>Pseudoditrichales</taxon>
        <taxon>Ditrichaceae</taxon>
        <taxon>Ceratodon</taxon>
    </lineage>
</organism>
<evidence type="ECO:0000256" key="13">
    <source>
        <dbReference type="ARBA" id="ARBA00023157"/>
    </source>
</evidence>
<evidence type="ECO:0000256" key="5">
    <source>
        <dbReference type="ARBA" id="ARBA00022525"/>
    </source>
</evidence>
<dbReference type="SUPFAM" id="SSF48113">
    <property type="entry name" value="Heme-dependent peroxidases"/>
    <property type="match status" value="1"/>
</dbReference>
<evidence type="ECO:0000256" key="14">
    <source>
        <dbReference type="ARBA" id="ARBA00023180"/>
    </source>
</evidence>
<keyword evidence="20" id="KW-0376">Hydrogen peroxide</keyword>